<evidence type="ECO:0000313" key="5">
    <source>
        <dbReference type="EMBL" id="MCF2531625.1"/>
    </source>
</evidence>
<dbReference type="SUPFAM" id="SSF46785">
    <property type="entry name" value="Winged helix' DNA-binding domain"/>
    <property type="match status" value="1"/>
</dbReference>
<name>A0AA41Q4W7_9ACTN</name>
<protein>
    <submittedName>
        <fullName evidence="5">Lrp/AsnC family transcriptional regulator</fullName>
    </submittedName>
</protein>
<gene>
    <name evidence="5" type="ORF">LZ495_31020</name>
</gene>
<dbReference type="InterPro" id="IPR000485">
    <property type="entry name" value="AsnC-type_HTH_dom"/>
</dbReference>
<keyword evidence="6" id="KW-1185">Reference proteome</keyword>
<dbReference type="Proteomes" id="UP001165378">
    <property type="component" value="Unassembled WGS sequence"/>
</dbReference>
<reference evidence="5" key="1">
    <citation type="submission" date="2022-01" db="EMBL/GenBank/DDBJ databases">
        <title>Genome-Based Taxonomic Classification of the Phylum Actinobacteria.</title>
        <authorList>
            <person name="Gao Y."/>
        </authorList>
    </citation>
    <scope>NUCLEOTIDE SEQUENCE</scope>
    <source>
        <strain evidence="5">KLBMP 8922</strain>
    </source>
</reference>
<dbReference type="InterPro" id="IPR036388">
    <property type="entry name" value="WH-like_DNA-bd_sf"/>
</dbReference>
<evidence type="ECO:0000256" key="1">
    <source>
        <dbReference type="ARBA" id="ARBA00023015"/>
    </source>
</evidence>
<evidence type="ECO:0000313" key="6">
    <source>
        <dbReference type="Proteomes" id="UP001165378"/>
    </source>
</evidence>
<keyword evidence="2" id="KW-0238">DNA-binding</keyword>
<keyword evidence="1" id="KW-0805">Transcription regulation</keyword>
<proteinExistence type="predicted"/>
<dbReference type="PANTHER" id="PTHR30154">
    <property type="entry name" value="LEUCINE-RESPONSIVE REGULATORY PROTEIN"/>
    <property type="match status" value="1"/>
</dbReference>
<dbReference type="AlphaFoldDB" id="A0AA41Q4W7"/>
<evidence type="ECO:0000259" key="4">
    <source>
        <dbReference type="Pfam" id="PF13404"/>
    </source>
</evidence>
<dbReference type="InterPro" id="IPR036390">
    <property type="entry name" value="WH_DNA-bd_sf"/>
</dbReference>
<dbReference type="InterPro" id="IPR019888">
    <property type="entry name" value="Tscrpt_reg_AsnC-like"/>
</dbReference>
<dbReference type="EMBL" id="JAKFHA010000025">
    <property type="protein sequence ID" value="MCF2531625.1"/>
    <property type="molecule type" value="Genomic_DNA"/>
</dbReference>
<evidence type="ECO:0000256" key="3">
    <source>
        <dbReference type="ARBA" id="ARBA00023163"/>
    </source>
</evidence>
<organism evidence="5 6">
    <name type="scientific">Yinghuangia soli</name>
    <dbReference type="NCBI Taxonomy" id="2908204"/>
    <lineage>
        <taxon>Bacteria</taxon>
        <taxon>Bacillati</taxon>
        <taxon>Actinomycetota</taxon>
        <taxon>Actinomycetes</taxon>
        <taxon>Kitasatosporales</taxon>
        <taxon>Streptomycetaceae</taxon>
        <taxon>Yinghuangia</taxon>
    </lineage>
</organism>
<accession>A0AA41Q4W7</accession>
<dbReference type="GO" id="GO:0043200">
    <property type="term" value="P:response to amino acid"/>
    <property type="evidence" value="ECO:0007669"/>
    <property type="project" value="TreeGrafter"/>
</dbReference>
<dbReference type="Pfam" id="PF13404">
    <property type="entry name" value="HTH_AsnC-type"/>
    <property type="match status" value="2"/>
</dbReference>
<dbReference type="Gene3D" id="1.10.10.10">
    <property type="entry name" value="Winged helix-like DNA-binding domain superfamily/Winged helix DNA-binding domain"/>
    <property type="match status" value="2"/>
</dbReference>
<dbReference type="PRINTS" id="PR00033">
    <property type="entry name" value="HTHASNC"/>
</dbReference>
<dbReference type="SUPFAM" id="SSF54909">
    <property type="entry name" value="Dimeric alpha+beta barrel"/>
    <property type="match status" value="2"/>
</dbReference>
<comment type="caution">
    <text evidence="5">The sequence shown here is derived from an EMBL/GenBank/DDBJ whole genome shotgun (WGS) entry which is preliminary data.</text>
</comment>
<evidence type="ECO:0000256" key="2">
    <source>
        <dbReference type="ARBA" id="ARBA00023125"/>
    </source>
</evidence>
<dbReference type="InterPro" id="IPR011008">
    <property type="entry name" value="Dimeric_a/b-barrel"/>
</dbReference>
<feature type="domain" description="HTH asnC-type" evidence="4">
    <location>
        <begin position="13"/>
        <end position="54"/>
    </location>
</feature>
<dbReference type="GO" id="GO:0043565">
    <property type="term" value="F:sequence-specific DNA binding"/>
    <property type="evidence" value="ECO:0007669"/>
    <property type="project" value="InterPro"/>
</dbReference>
<dbReference type="PANTHER" id="PTHR30154:SF34">
    <property type="entry name" value="TRANSCRIPTIONAL REGULATOR AZLB"/>
    <property type="match status" value="1"/>
</dbReference>
<feature type="domain" description="HTH asnC-type" evidence="4">
    <location>
        <begin position="190"/>
        <end position="229"/>
    </location>
</feature>
<dbReference type="GO" id="GO:0005829">
    <property type="term" value="C:cytosol"/>
    <property type="evidence" value="ECO:0007669"/>
    <property type="project" value="TreeGrafter"/>
</dbReference>
<sequence>MHDSKAGRGPDALDELDLALAHALQMVPRASWAELAPILGADPATLARRWRRLESTGSAWVTCFPGMGTGKHTVTTSNCVALVELTVAPGRIPEAIAAVRRHRIAINIEYMTGNRDLLMCAAARDAESLAHYLQVTLPSVPGITGIRVQLPLRLYKDSGAWRLRALDHGQRQALAALPRPAATGSVRPPDADDLALLAHLGPNGRLGTAELARRLGVSGVTAARRLARLTAAGFARYRCEVARSLTGWPICATWWLRVPAADLEDVAAKLTTLGDVHMCASITGSANLLVVLWLRHASDAPVVEADWSRRFPRMEVVDSSVTIQVVKRMGRLVGPDGRSIGYVPLGFAEDLPADLVPEAALVPAPSSTERNLVAVP</sequence>
<dbReference type="Gene3D" id="3.30.70.920">
    <property type="match status" value="2"/>
</dbReference>
<dbReference type="RefSeq" id="WP_235056273.1">
    <property type="nucleotide sequence ID" value="NZ_JAKFHA010000025.1"/>
</dbReference>
<dbReference type="PROSITE" id="PS00519">
    <property type="entry name" value="HTH_ASNC_1"/>
    <property type="match status" value="1"/>
</dbReference>
<keyword evidence="3" id="KW-0804">Transcription</keyword>
<dbReference type="InterPro" id="IPR019885">
    <property type="entry name" value="Tscrpt_reg_HTH_AsnC-type_CS"/>
</dbReference>
<dbReference type="SMART" id="SM00344">
    <property type="entry name" value="HTH_ASNC"/>
    <property type="match status" value="2"/>
</dbReference>